<dbReference type="PANTHER" id="PTHR43344:SF2">
    <property type="entry name" value="PHOSPHOSERINE PHOSPHATASE"/>
    <property type="match status" value="1"/>
</dbReference>
<dbReference type="PANTHER" id="PTHR43344">
    <property type="entry name" value="PHOSPHOSERINE PHOSPHATASE"/>
    <property type="match status" value="1"/>
</dbReference>
<evidence type="ECO:0000256" key="6">
    <source>
        <dbReference type="ARBA" id="ARBA00022723"/>
    </source>
</evidence>
<dbReference type="SFLD" id="SFLDS00003">
    <property type="entry name" value="Haloacid_Dehalogenase"/>
    <property type="match status" value="1"/>
</dbReference>
<feature type="coiled-coil region" evidence="11">
    <location>
        <begin position="334"/>
        <end position="361"/>
    </location>
</feature>
<proteinExistence type="inferred from homology"/>
<keyword evidence="9" id="KW-0718">Serine biosynthesis</keyword>
<feature type="coiled-coil region" evidence="11">
    <location>
        <begin position="210"/>
        <end position="300"/>
    </location>
</feature>
<reference evidence="12 13" key="1">
    <citation type="submission" date="2022-04" db="EMBL/GenBank/DDBJ databases">
        <title>Complete genome of Methanothermobacter tenebrarum strain RMAS.</title>
        <authorList>
            <person name="Nakamura K."/>
            <person name="Oshima K."/>
            <person name="Hattori M."/>
            <person name="Kamagata Y."/>
            <person name="Takamizawa K."/>
        </authorList>
    </citation>
    <scope>NUCLEOTIDE SEQUENCE [LARGE SCALE GENOMIC DNA]</scope>
    <source>
        <strain evidence="12 13">RMAS</strain>
    </source>
</reference>
<dbReference type="InterPro" id="IPR023214">
    <property type="entry name" value="HAD_sf"/>
</dbReference>
<keyword evidence="11" id="KW-0175">Coiled coil</keyword>
<evidence type="ECO:0000256" key="3">
    <source>
        <dbReference type="ARBA" id="ARBA00009184"/>
    </source>
</evidence>
<dbReference type="SFLD" id="SFLDF00029">
    <property type="entry name" value="phosphoserine_phosphatase"/>
    <property type="match status" value="1"/>
</dbReference>
<evidence type="ECO:0000256" key="8">
    <source>
        <dbReference type="ARBA" id="ARBA00022842"/>
    </source>
</evidence>
<evidence type="ECO:0000313" key="12">
    <source>
        <dbReference type="EMBL" id="BDH79998.1"/>
    </source>
</evidence>
<dbReference type="EMBL" id="AP025698">
    <property type="protein sequence ID" value="BDH79998.1"/>
    <property type="molecule type" value="Genomic_DNA"/>
</dbReference>
<comment type="cofactor">
    <cofactor evidence="1">
        <name>Mg(2+)</name>
        <dbReference type="ChEBI" id="CHEBI:18420"/>
    </cofactor>
</comment>
<dbReference type="NCBIfam" id="TIGR00338">
    <property type="entry name" value="serB"/>
    <property type="match status" value="1"/>
</dbReference>
<evidence type="ECO:0000256" key="11">
    <source>
        <dbReference type="SAM" id="Coils"/>
    </source>
</evidence>
<gene>
    <name evidence="12" type="ORF">MTTB_13770</name>
</gene>
<protein>
    <recommendedName>
        <fullName evidence="4">phosphoserine phosphatase</fullName>
        <ecNumber evidence="4">3.1.3.3</ecNumber>
    </recommendedName>
    <alternativeName>
        <fullName evidence="10">O-phosphoserine phosphohydrolase</fullName>
    </alternativeName>
</protein>
<dbReference type="SFLD" id="SFLDG01137">
    <property type="entry name" value="C1.6.1:_Phosphoserine_Phosphat"/>
    <property type="match status" value="1"/>
</dbReference>
<dbReference type="Proteomes" id="UP000831817">
    <property type="component" value="Chromosome"/>
</dbReference>
<evidence type="ECO:0000256" key="7">
    <source>
        <dbReference type="ARBA" id="ARBA00022801"/>
    </source>
</evidence>
<accession>A0ABM7YF87</accession>
<dbReference type="NCBIfam" id="TIGR01488">
    <property type="entry name" value="HAD-SF-IB"/>
    <property type="match status" value="1"/>
</dbReference>
<dbReference type="SFLD" id="SFLDG01136">
    <property type="entry name" value="C1.6:_Phosphoserine_Phosphatas"/>
    <property type="match status" value="1"/>
</dbReference>
<sequence>MVILLIKLVVFDLDNVIIDAEAIDEIGKLVGVEKKIMELTKRAMEGEMDFKESIEERVKLLKGAKVDDIKKLAHKLPLMKGAEETIQELKEKGYKIATITGSFDIVANIIGKRLNLDYIICNKLHHKNGLLTGKVTGPLVEKTKYEILQELLEEEGFSFDECVAVGDGANDISMIESAKLGIAFNAKPIVKEKADAIVEKKDLKEIIPFIEELEEADEASLEEVLDKKREYKDKLSATLEERDEFNRKAKEKKELRDELNKKAKENLDLALEFRDKRNEINKMVEENKRLREETNKKIRKLKWSPTGRKRLKLENEIKKIDKIIETQVLDMKKENELVNRANDLRRELAKIQEDEKTQKKALELKKLSEKYHENVVGLSKEAQEYHEKMIEQFQKTDRIRARADEAHKEFVKFMKLASKKHEESKKIIKKIKQANIEIKRIRSRMDRVDTAKTHKRRMLEKKKAEKIYKLFKDGKKLTKDELLLLQRYKIV</sequence>
<dbReference type="InterPro" id="IPR055545">
    <property type="entry name" value="DUF7121"/>
</dbReference>
<evidence type="ECO:0000313" key="13">
    <source>
        <dbReference type="Proteomes" id="UP000831817"/>
    </source>
</evidence>
<comment type="similarity">
    <text evidence="3">Belongs to the HAD-like hydrolase superfamily. SerB family.</text>
</comment>
<evidence type="ECO:0000256" key="10">
    <source>
        <dbReference type="ARBA" id="ARBA00031693"/>
    </source>
</evidence>
<keyword evidence="5" id="KW-0028">Amino-acid biosynthesis</keyword>
<dbReference type="Pfam" id="PF00702">
    <property type="entry name" value="Hydrolase"/>
    <property type="match status" value="1"/>
</dbReference>
<evidence type="ECO:0000256" key="5">
    <source>
        <dbReference type="ARBA" id="ARBA00022605"/>
    </source>
</evidence>
<organism evidence="12 13">
    <name type="scientific">Methanothermobacter tenebrarum</name>
    <dbReference type="NCBI Taxonomy" id="680118"/>
    <lineage>
        <taxon>Archaea</taxon>
        <taxon>Methanobacteriati</taxon>
        <taxon>Methanobacteriota</taxon>
        <taxon>Methanomada group</taxon>
        <taxon>Methanobacteria</taxon>
        <taxon>Methanobacteriales</taxon>
        <taxon>Methanobacteriaceae</taxon>
        <taxon>Methanothermobacter</taxon>
    </lineage>
</organism>
<dbReference type="InterPro" id="IPR050582">
    <property type="entry name" value="HAD-like_SerB"/>
</dbReference>
<name>A0ABM7YF87_9EURY</name>
<keyword evidence="13" id="KW-1185">Reference proteome</keyword>
<comment type="pathway">
    <text evidence="2">Amino-acid biosynthesis; L-serine biosynthesis; L-serine from 3-phospho-D-glycerate: step 3/3.</text>
</comment>
<evidence type="ECO:0000256" key="1">
    <source>
        <dbReference type="ARBA" id="ARBA00001946"/>
    </source>
</evidence>
<dbReference type="InterPro" id="IPR036412">
    <property type="entry name" value="HAD-like_sf"/>
</dbReference>
<keyword evidence="8" id="KW-0460">Magnesium</keyword>
<dbReference type="InterPro" id="IPR004469">
    <property type="entry name" value="PSP"/>
</dbReference>
<evidence type="ECO:0000256" key="4">
    <source>
        <dbReference type="ARBA" id="ARBA00012640"/>
    </source>
</evidence>
<keyword evidence="6" id="KW-0479">Metal-binding</keyword>
<dbReference type="Gene3D" id="3.40.50.1000">
    <property type="entry name" value="HAD superfamily/HAD-like"/>
    <property type="match status" value="1"/>
</dbReference>
<keyword evidence="7" id="KW-0378">Hydrolase</keyword>
<dbReference type="EC" id="3.1.3.3" evidence="4"/>
<evidence type="ECO:0000256" key="9">
    <source>
        <dbReference type="ARBA" id="ARBA00023299"/>
    </source>
</evidence>
<evidence type="ECO:0000256" key="2">
    <source>
        <dbReference type="ARBA" id="ARBA00005135"/>
    </source>
</evidence>
<dbReference type="SUPFAM" id="SSF56784">
    <property type="entry name" value="HAD-like"/>
    <property type="match status" value="1"/>
</dbReference>
<dbReference type="Pfam" id="PF23435">
    <property type="entry name" value="DUF7121"/>
    <property type="match status" value="1"/>
</dbReference>